<dbReference type="GO" id="GO:0016301">
    <property type="term" value="F:kinase activity"/>
    <property type="evidence" value="ECO:0007669"/>
    <property type="project" value="UniProtKB-KW"/>
</dbReference>
<feature type="compositionally biased region" description="Polar residues" evidence="1">
    <location>
        <begin position="123"/>
        <end position="145"/>
    </location>
</feature>
<feature type="region of interest" description="Disordered" evidence="1">
    <location>
        <begin position="300"/>
        <end position="356"/>
    </location>
</feature>
<dbReference type="HOGENOM" id="CLU_022340_2_0_1"/>
<feature type="compositionally biased region" description="Polar residues" evidence="1">
    <location>
        <begin position="69"/>
        <end position="81"/>
    </location>
</feature>
<keyword evidence="2" id="KW-0808">Transferase</keyword>
<feature type="compositionally biased region" description="Polar residues" evidence="1">
    <location>
        <begin position="23"/>
        <end position="39"/>
    </location>
</feature>
<reference evidence="2 3" key="1">
    <citation type="journal article" date="2013" name="Chin. Sci. Bull.">
        <title>Genome survey uncovers the secrets of sex and lifestyle in caterpillar fungus.</title>
        <authorList>
            <person name="Hu X."/>
            <person name="Zhang Y."/>
            <person name="Xiao G."/>
            <person name="Zheng P."/>
            <person name="Xia Y."/>
            <person name="Zhang X."/>
            <person name="St Leger R.J."/>
            <person name="Liu X."/>
            <person name="Wang C."/>
        </authorList>
    </citation>
    <scope>NUCLEOTIDE SEQUENCE [LARGE SCALE GENOMIC DNA]</scope>
    <source>
        <strain evidence="3">Co18 / CGMCC 3.14243</strain>
        <tissue evidence="2">Fruit-body</tissue>
    </source>
</reference>
<evidence type="ECO:0000256" key="1">
    <source>
        <dbReference type="SAM" id="MobiDB-lite"/>
    </source>
</evidence>
<feature type="region of interest" description="Disordered" evidence="1">
    <location>
        <begin position="1"/>
        <end position="217"/>
    </location>
</feature>
<gene>
    <name evidence="2" type="ORF">OCS_03857</name>
</gene>
<feature type="compositionally biased region" description="Low complexity" evidence="1">
    <location>
        <begin position="52"/>
        <end position="63"/>
    </location>
</feature>
<dbReference type="PANTHER" id="PTHR42084">
    <property type="entry name" value="YALI0E26631P"/>
    <property type="match status" value="1"/>
</dbReference>
<protein>
    <submittedName>
        <fullName evidence="2">Serine/threonine-protein kinase ppk6</fullName>
    </submittedName>
</protein>
<evidence type="ECO:0000313" key="2">
    <source>
        <dbReference type="EMBL" id="EQL00427.1"/>
    </source>
</evidence>
<dbReference type="eggNOG" id="ENOG502SAHR">
    <property type="taxonomic scope" value="Eukaryota"/>
</dbReference>
<dbReference type="EMBL" id="KE652817">
    <property type="protein sequence ID" value="EQL00427.1"/>
    <property type="molecule type" value="Genomic_DNA"/>
</dbReference>
<sequence length="565" mass="60313">MSADLFAEFNDLSSDSAPAPKSTPDQPSNLPTARAQTPGWSGDLLTLGHARSSPQSNSQPFSNWGVSRPQPSVSDTWTAFSQPAPPSDPAAADDDDGWGDFEVADSAPLPIVSHGHPPVEPTLQKSAPSQGVSGATTANPRSQISRTEKQQPPAPSKSSIPSWPQPQKRPKTQLQGGPDDPSVLFDADDFELSGGDVEVDEGDEFGDFATAAPPSPRLGTVGASTLALAPSIDLLGLEDGPQQLPRKRTGSFGEGALGFGASPSSHTRPFSDKVLEENSSDAKAKSSSSAIAWTSSAAIDGVQTTKDEDDEWGAWDADTLPRPVAGSPQLPDNWNWDVVDSSKPSITGASNDAPPPINIPPPSVILSAFPDILNSGTSLLKPLAAQNKSVKQQVLSDPQAVRFLQGYALLGTTAAKVIAGRKLRWHRDKMLTKSMSISTAGSKGMKLAGVDKAQSAREDRESAEWQGEAQSPRAERKRAAIATANASGKAKLRVPELSENMQIQTAKMVPTARGPCLICGLKREERVARVDSDVEDSFGEWWVEHWGHRACKNFWLEHEQRLRQR</sequence>
<feature type="compositionally biased region" description="Basic and acidic residues" evidence="1">
    <location>
        <begin position="269"/>
        <end position="284"/>
    </location>
</feature>
<proteinExistence type="predicted"/>
<dbReference type="Proteomes" id="UP000019374">
    <property type="component" value="Unassembled WGS sequence"/>
</dbReference>
<evidence type="ECO:0000313" key="3">
    <source>
        <dbReference type="Proteomes" id="UP000019374"/>
    </source>
</evidence>
<accession>T5AF99</accession>
<feature type="compositionally biased region" description="Acidic residues" evidence="1">
    <location>
        <begin position="91"/>
        <end position="103"/>
    </location>
</feature>
<dbReference type="OrthoDB" id="5420391at2759"/>
<name>T5AF99_OPHSC</name>
<keyword evidence="2" id="KW-0418">Kinase</keyword>
<organism evidence="2 3">
    <name type="scientific">Ophiocordyceps sinensis (strain Co18 / CGMCC 3.14243)</name>
    <name type="common">Yarsagumba caterpillar fungus</name>
    <name type="synonym">Hirsutella sinensis</name>
    <dbReference type="NCBI Taxonomy" id="911162"/>
    <lineage>
        <taxon>Eukaryota</taxon>
        <taxon>Fungi</taxon>
        <taxon>Dikarya</taxon>
        <taxon>Ascomycota</taxon>
        <taxon>Pezizomycotina</taxon>
        <taxon>Sordariomycetes</taxon>
        <taxon>Hypocreomycetidae</taxon>
        <taxon>Hypocreales</taxon>
        <taxon>Ophiocordycipitaceae</taxon>
        <taxon>Ophiocordyceps</taxon>
    </lineage>
</organism>
<feature type="region of interest" description="Disordered" evidence="1">
    <location>
        <begin position="238"/>
        <end position="287"/>
    </location>
</feature>
<dbReference type="PANTHER" id="PTHR42084:SF1">
    <property type="entry name" value="SERINE_THREONINE-PROTEIN KINASE PPK6"/>
    <property type="match status" value="1"/>
</dbReference>
<feature type="compositionally biased region" description="Acidic residues" evidence="1">
    <location>
        <begin position="186"/>
        <end position="206"/>
    </location>
</feature>
<feature type="region of interest" description="Disordered" evidence="1">
    <location>
        <begin position="442"/>
        <end position="477"/>
    </location>
</feature>
<dbReference type="AlphaFoldDB" id="T5AF99"/>
<feature type="compositionally biased region" description="Basic and acidic residues" evidence="1">
    <location>
        <begin position="454"/>
        <end position="463"/>
    </location>
</feature>